<dbReference type="PRINTS" id="PR00069">
    <property type="entry name" value="ALDKETRDTASE"/>
</dbReference>
<dbReference type="Proteomes" id="UP001589890">
    <property type="component" value="Unassembled WGS sequence"/>
</dbReference>
<organism evidence="5 6">
    <name type="scientific">Kribbella deserti</name>
    <dbReference type="NCBI Taxonomy" id="1926257"/>
    <lineage>
        <taxon>Bacteria</taxon>
        <taxon>Bacillati</taxon>
        <taxon>Actinomycetota</taxon>
        <taxon>Actinomycetes</taxon>
        <taxon>Propionibacteriales</taxon>
        <taxon>Kribbellaceae</taxon>
        <taxon>Kribbella</taxon>
    </lineage>
</organism>
<evidence type="ECO:0000259" key="4">
    <source>
        <dbReference type="Pfam" id="PF00248"/>
    </source>
</evidence>
<keyword evidence="6" id="KW-1185">Reference proteome</keyword>
<dbReference type="PANTHER" id="PTHR43827">
    <property type="entry name" value="2,5-DIKETO-D-GLUCONIC ACID REDUCTASE"/>
    <property type="match status" value="1"/>
</dbReference>
<evidence type="ECO:0000313" key="6">
    <source>
        <dbReference type="Proteomes" id="UP001589890"/>
    </source>
</evidence>
<dbReference type="InterPro" id="IPR020471">
    <property type="entry name" value="AKR"/>
</dbReference>
<name>A0ABV6QUL3_9ACTN</name>
<dbReference type="PIRSF" id="PIRSF000097">
    <property type="entry name" value="AKR"/>
    <property type="match status" value="1"/>
</dbReference>
<dbReference type="PROSITE" id="PS00798">
    <property type="entry name" value="ALDOKETO_REDUCTASE_1"/>
    <property type="match status" value="1"/>
</dbReference>
<keyword evidence="3" id="KW-0560">Oxidoreductase</keyword>
<keyword evidence="2" id="KW-0521">NADP</keyword>
<comment type="similarity">
    <text evidence="1">Belongs to the aldo/keto reductase family.</text>
</comment>
<protein>
    <submittedName>
        <fullName evidence="5">Aldo/keto reductase</fullName>
    </submittedName>
</protein>
<gene>
    <name evidence="5" type="ORF">ACFFGN_29940</name>
</gene>
<evidence type="ECO:0000256" key="1">
    <source>
        <dbReference type="ARBA" id="ARBA00007905"/>
    </source>
</evidence>
<sequence length="262" mass="29407">MPRLGLGTSPMSDDEAERAVTIAIEAGYRLIDTAEMYRNEVGVGRGIKAAQAKREELFVTSKFNNERHSVSGVREAFEASAERLGLEYLDLFLIHWPNPKQDQYVDAWRGLIELREAGLVRAIGVSNFKPTHLRRLIDETAVVPEVNQIQLSPYWIRNDARAFHDEHGIVTEGWSPLGKRTDLLEHPKVAKIADAHGKTPGQVILRWHVELNVVPIPKSQDPRRLTQNLDVFDFELTEDEIAALSALDGLATEVVDSDSFGH</sequence>
<dbReference type="InterPro" id="IPR023210">
    <property type="entry name" value="NADP_OxRdtase_dom"/>
</dbReference>
<dbReference type="InterPro" id="IPR036812">
    <property type="entry name" value="NAD(P)_OxRdtase_dom_sf"/>
</dbReference>
<reference evidence="5 6" key="1">
    <citation type="submission" date="2024-09" db="EMBL/GenBank/DDBJ databases">
        <authorList>
            <person name="Sun Q."/>
            <person name="Mori K."/>
        </authorList>
    </citation>
    <scope>NUCLEOTIDE SEQUENCE [LARGE SCALE GENOMIC DNA]</scope>
    <source>
        <strain evidence="5 6">CGMCC 1.15906</strain>
    </source>
</reference>
<evidence type="ECO:0000256" key="2">
    <source>
        <dbReference type="ARBA" id="ARBA00022857"/>
    </source>
</evidence>
<dbReference type="Pfam" id="PF00248">
    <property type="entry name" value="Aldo_ket_red"/>
    <property type="match status" value="1"/>
</dbReference>
<dbReference type="RefSeq" id="WP_380055095.1">
    <property type="nucleotide sequence ID" value="NZ_JBHLTC010000039.1"/>
</dbReference>
<feature type="domain" description="NADP-dependent oxidoreductase" evidence="4">
    <location>
        <begin position="4"/>
        <end position="247"/>
    </location>
</feature>
<dbReference type="EMBL" id="JBHLTC010000039">
    <property type="protein sequence ID" value="MFC0628329.1"/>
    <property type="molecule type" value="Genomic_DNA"/>
</dbReference>
<comment type="caution">
    <text evidence="5">The sequence shown here is derived from an EMBL/GenBank/DDBJ whole genome shotgun (WGS) entry which is preliminary data.</text>
</comment>
<evidence type="ECO:0000313" key="5">
    <source>
        <dbReference type="EMBL" id="MFC0628329.1"/>
    </source>
</evidence>
<dbReference type="Gene3D" id="3.20.20.100">
    <property type="entry name" value="NADP-dependent oxidoreductase domain"/>
    <property type="match status" value="1"/>
</dbReference>
<proteinExistence type="inferred from homology"/>
<dbReference type="PROSITE" id="PS00062">
    <property type="entry name" value="ALDOKETO_REDUCTASE_2"/>
    <property type="match status" value="1"/>
</dbReference>
<accession>A0ABV6QUL3</accession>
<dbReference type="SUPFAM" id="SSF51430">
    <property type="entry name" value="NAD(P)-linked oxidoreductase"/>
    <property type="match status" value="1"/>
</dbReference>
<evidence type="ECO:0000256" key="3">
    <source>
        <dbReference type="ARBA" id="ARBA00023002"/>
    </source>
</evidence>
<dbReference type="PANTHER" id="PTHR43827:SF3">
    <property type="entry name" value="NADP-DEPENDENT OXIDOREDUCTASE DOMAIN-CONTAINING PROTEIN"/>
    <property type="match status" value="1"/>
</dbReference>
<dbReference type="InterPro" id="IPR018170">
    <property type="entry name" value="Aldo/ket_reductase_CS"/>
</dbReference>